<accession>A0AAV5LD71</accession>
<dbReference type="Proteomes" id="UP001054252">
    <property type="component" value="Unassembled WGS sequence"/>
</dbReference>
<reference evidence="1 2" key="1">
    <citation type="journal article" date="2021" name="Commun. Biol.">
        <title>The genome of Shorea leprosula (Dipterocarpaceae) highlights the ecological relevance of drought in aseasonal tropical rainforests.</title>
        <authorList>
            <person name="Ng K.K.S."/>
            <person name="Kobayashi M.J."/>
            <person name="Fawcett J.A."/>
            <person name="Hatakeyama M."/>
            <person name="Paape T."/>
            <person name="Ng C.H."/>
            <person name="Ang C.C."/>
            <person name="Tnah L.H."/>
            <person name="Lee C.T."/>
            <person name="Nishiyama T."/>
            <person name="Sese J."/>
            <person name="O'Brien M.J."/>
            <person name="Copetti D."/>
            <person name="Mohd Noor M.I."/>
            <person name="Ong R.C."/>
            <person name="Putra M."/>
            <person name="Sireger I.Z."/>
            <person name="Indrioko S."/>
            <person name="Kosugi Y."/>
            <person name="Izuno A."/>
            <person name="Isagi Y."/>
            <person name="Lee S.L."/>
            <person name="Shimizu K.K."/>
        </authorList>
    </citation>
    <scope>NUCLEOTIDE SEQUENCE [LARGE SCALE GENOMIC DNA]</scope>
    <source>
        <strain evidence="1">214</strain>
    </source>
</reference>
<evidence type="ECO:0000313" key="1">
    <source>
        <dbReference type="EMBL" id="GKV34841.1"/>
    </source>
</evidence>
<gene>
    <name evidence="1" type="ORF">SLEP1_g43183</name>
</gene>
<proteinExistence type="predicted"/>
<name>A0AAV5LD71_9ROSI</name>
<dbReference type="EMBL" id="BPVZ01000107">
    <property type="protein sequence ID" value="GKV34841.1"/>
    <property type="molecule type" value="Genomic_DNA"/>
</dbReference>
<dbReference type="AlphaFoldDB" id="A0AAV5LD71"/>
<comment type="caution">
    <text evidence="1">The sequence shown here is derived from an EMBL/GenBank/DDBJ whole genome shotgun (WGS) entry which is preliminary data.</text>
</comment>
<keyword evidence="2" id="KW-1185">Reference proteome</keyword>
<sequence length="108" mass="11894">MATAVIVKNNGRKDMTLTSALFSNVKFKKRGGTAVQGLGVCSEEKHGVIWKQKHVPLNNLKQKLSPVYAASPEQRLNTSHFDRNLPEDGLLNLLVCFSEKSELTILGS</sequence>
<evidence type="ECO:0000313" key="2">
    <source>
        <dbReference type="Proteomes" id="UP001054252"/>
    </source>
</evidence>
<protein>
    <submittedName>
        <fullName evidence="1">Uncharacterized protein</fullName>
    </submittedName>
</protein>
<organism evidence="1 2">
    <name type="scientific">Rubroshorea leprosula</name>
    <dbReference type="NCBI Taxonomy" id="152421"/>
    <lineage>
        <taxon>Eukaryota</taxon>
        <taxon>Viridiplantae</taxon>
        <taxon>Streptophyta</taxon>
        <taxon>Embryophyta</taxon>
        <taxon>Tracheophyta</taxon>
        <taxon>Spermatophyta</taxon>
        <taxon>Magnoliopsida</taxon>
        <taxon>eudicotyledons</taxon>
        <taxon>Gunneridae</taxon>
        <taxon>Pentapetalae</taxon>
        <taxon>rosids</taxon>
        <taxon>malvids</taxon>
        <taxon>Malvales</taxon>
        <taxon>Dipterocarpaceae</taxon>
        <taxon>Rubroshorea</taxon>
    </lineage>
</organism>